<keyword evidence="10" id="KW-0482">Metalloprotease</keyword>
<evidence type="ECO:0000256" key="5">
    <source>
        <dbReference type="ARBA" id="ARBA00022670"/>
    </source>
</evidence>
<keyword evidence="5" id="KW-0645">Protease</keyword>
<evidence type="ECO:0000256" key="11">
    <source>
        <dbReference type="ARBA" id="ARBA00023136"/>
    </source>
</evidence>
<evidence type="ECO:0000256" key="13">
    <source>
        <dbReference type="SAM" id="MobiDB-lite"/>
    </source>
</evidence>
<gene>
    <name evidence="15" type="ORF">Sjap_017837</name>
</gene>
<evidence type="ECO:0000313" key="15">
    <source>
        <dbReference type="EMBL" id="KAK9109777.1"/>
    </source>
</evidence>
<keyword evidence="8" id="KW-0809">Transit peptide</keyword>
<dbReference type="GO" id="GO:0008237">
    <property type="term" value="F:metallopeptidase activity"/>
    <property type="evidence" value="ECO:0007669"/>
    <property type="project" value="UniProtKB-KW"/>
</dbReference>
<dbReference type="GO" id="GO:0006508">
    <property type="term" value="P:proteolysis"/>
    <property type="evidence" value="ECO:0007669"/>
    <property type="project" value="UniProtKB-KW"/>
</dbReference>
<dbReference type="Proteomes" id="UP001417504">
    <property type="component" value="Unassembled WGS sequence"/>
</dbReference>
<evidence type="ECO:0000256" key="6">
    <source>
        <dbReference type="ARBA" id="ARBA00022692"/>
    </source>
</evidence>
<reference evidence="15 16" key="1">
    <citation type="submission" date="2024-01" db="EMBL/GenBank/DDBJ databases">
        <title>Genome assemblies of Stephania.</title>
        <authorList>
            <person name="Yang L."/>
        </authorList>
    </citation>
    <scope>NUCLEOTIDE SEQUENCE [LARGE SCALE GENOMIC DNA]</scope>
    <source>
        <strain evidence="15">QJT</strain>
        <tissue evidence="15">Leaf</tissue>
    </source>
</reference>
<feature type="transmembrane region" description="Helical" evidence="14">
    <location>
        <begin position="369"/>
        <end position="389"/>
    </location>
</feature>
<evidence type="ECO:0000256" key="7">
    <source>
        <dbReference type="ARBA" id="ARBA00022801"/>
    </source>
</evidence>
<evidence type="ECO:0000256" key="10">
    <source>
        <dbReference type="ARBA" id="ARBA00023049"/>
    </source>
</evidence>
<name>A0AAP0NIQ4_9MAGN</name>
<evidence type="ECO:0000256" key="4">
    <source>
        <dbReference type="ARBA" id="ARBA00022640"/>
    </source>
</evidence>
<accession>A0AAP0NIQ4</accession>
<feature type="region of interest" description="Disordered" evidence="13">
    <location>
        <begin position="58"/>
        <end position="98"/>
    </location>
</feature>
<keyword evidence="6 14" id="KW-0812">Transmembrane</keyword>
<keyword evidence="4" id="KW-0934">Plastid</keyword>
<organism evidence="15 16">
    <name type="scientific">Stephania japonica</name>
    <dbReference type="NCBI Taxonomy" id="461633"/>
    <lineage>
        <taxon>Eukaryota</taxon>
        <taxon>Viridiplantae</taxon>
        <taxon>Streptophyta</taxon>
        <taxon>Embryophyta</taxon>
        <taxon>Tracheophyta</taxon>
        <taxon>Spermatophyta</taxon>
        <taxon>Magnoliopsida</taxon>
        <taxon>Ranunculales</taxon>
        <taxon>Menispermaceae</taxon>
        <taxon>Menispermoideae</taxon>
        <taxon>Cissampelideae</taxon>
        <taxon>Stephania</taxon>
    </lineage>
</organism>
<dbReference type="EMBL" id="JBBNAE010000007">
    <property type="protein sequence ID" value="KAK9109777.1"/>
    <property type="molecule type" value="Genomic_DNA"/>
</dbReference>
<keyword evidence="11 14" id="KW-0472">Membrane</keyword>
<keyword evidence="3" id="KW-0150">Chloroplast</keyword>
<dbReference type="InterPro" id="IPR044838">
    <property type="entry name" value="EGY1-like"/>
</dbReference>
<evidence type="ECO:0000256" key="8">
    <source>
        <dbReference type="ARBA" id="ARBA00022946"/>
    </source>
</evidence>
<feature type="compositionally biased region" description="Low complexity" evidence="13">
    <location>
        <begin position="71"/>
        <end position="84"/>
    </location>
</feature>
<feature type="transmembrane region" description="Helical" evidence="14">
    <location>
        <begin position="263"/>
        <end position="284"/>
    </location>
</feature>
<sequence length="564" mass="62195">MASLSFTSSSLFSLNKNPSFNPTHLTKHHHHHPHPFGPQPNLSLFSISLKFPKSRTRVRFSAQDEQETTEPSKSSSSVAAVVERPSSDDEESEQQELDWKSDEEFKKFMGNPSIEAAIKLERKRADRKLKELDRESSSNPVVGFFNRLVRDNLRREKERLEEAEETFKALDLNKLKSCFGFDTFFATDVRRFGDGGIFIGNLRKPIEEVIPKLEKKLSEAEGREVVLWFMEEKDNDITKQVCMVQPKAEMDLQFESTKLRTPWGYVSAIVLCVATFGTIALMSGFFLKPDATIDDYLADVVPLFGGFLSILGVSEIATRITAARYGVKLSPSFLIPSNWTGCLGVINNYESLLPNKKALFDIPVARTASAYLTSLLLAVSAFVVDGGFNGGDNALYIRPQFFYNNPLLSFIQFVIGPYTDDLGNVLPYAVEGVGVPCDPLAFAGLLGMVVTSLNLLPCGRLEGGRIAQAMLGRDVATLLSFGTSLLLGIGGLSGSVLCLAWGLFATFFRGGEEIPAKDEITPLGEDRYAWGIVLGLICFLTLFPNSGGTFSSSFLSPPFFRGDL</sequence>
<evidence type="ECO:0000256" key="14">
    <source>
        <dbReference type="SAM" id="Phobius"/>
    </source>
</evidence>
<evidence type="ECO:0000256" key="12">
    <source>
        <dbReference type="SAM" id="Coils"/>
    </source>
</evidence>
<feature type="coiled-coil region" evidence="12">
    <location>
        <begin position="115"/>
        <end position="173"/>
    </location>
</feature>
<dbReference type="GO" id="GO:0031969">
    <property type="term" value="C:chloroplast membrane"/>
    <property type="evidence" value="ECO:0007669"/>
    <property type="project" value="UniProtKB-SubCell"/>
</dbReference>
<evidence type="ECO:0000256" key="9">
    <source>
        <dbReference type="ARBA" id="ARBA00022989"/>
    </source>
</evidence>
<dbReference type="PANTHER" id="PTHR31412">
    <property type="entry name" value="ZINC METALLOPROTEASE EGY1"/>
    <property type="match status" value="1"/>
</dbReference>
<keyword evidence="7" id="KW-0378">Hydrolase</keyword>
<evidence type="ECO:0000256" key="1">
    <source>
        <dbReference type="ARBA" id="ARBA00004508"/>
    </source>
</evidence>
<feature type="transmembrane region" description="Helical" evidence="14">
    <location>
        <begin position="478"/>
        <end position="508"/>
    </location>
</feature>
<keyword evidence="9 14" id="KW-1133">Transmembrane helix</keyword>
<dbReference type="PANTHER" id="PTHR31412:SF2">
    <property type="entry name" value="ZINC METALLOPEPTIDASE EGY3, CHLOROPLASTIC-RELATED"/>
    <property type="match status" value="1"/>
</dbReference>
<feature type="transmembrane region" description="Helical" evidence="14">
    <location>
        <begin position="296"/>
        <end position="317"/>
    </location>
</feature>
<evidence type="ECO:0000256" key="2">
    <source>
        <dbReference type="ARBA" id="ARBA00007931"/>
    </source>
</evidence>
<keyword evidence="16" id="KW-1185">Reference proteome</keyword>
<comment type="similarity">
    <text evidence="2">Belongs to the peptidase M50B family.</text>
</comment>
<comment type="subcellular location">
    <subcellularLocation>
        <location evidence="1">Plastid</location>
        <location evidence="1">Chloroplast membrane</location>
        <topology evidence="1">Multi-pass membrane protein</topology>
    </subcellularLocation>
</comment>
<keyword evidence="12" id="KW-0175">Coiled coil</keyword>
<proteinExistence type="inferred from homology"/>
<evidence type="ECO:0008006" key="17">
    <source>
        <dbReference type="Google" id="ProtNLM"/>
    </source>
</evidence>
<feature type="transmembrane region" description="Helical" evidence="14">
    <location>
        <begin position="528"/>
        <end position="545"/>
    </location>
</feature>
<protein>
    <recommendedName>
        <fullName evidence="17">Zinc metallopeptidase EGY3, chloroplastic</fullName>
    </recommendedName>
</protein>
<evidence type="ECO:0000313" key="16">
    <source>
        <dbReference type="Proteomes" id="UP001417504"/>
    </source>
</evidence>
<dbReference type="AlphaFoldDB" id="A0AAP0NIQ4"/>
<evidence type="ECO:0000256" key="3">
    <source>
        <dbReference type="ARBA" id="ARBA00022528"/>
    </source>
</evidence>
<comment type="caution">
    <text evidence="15">The sequence shown here is derived from an EMBL/GenBank/DDBJ whole genome shotgun (WGS) entry which is preliminary data.</text>
</comment>